<dbReference type="EMBL" id="AQQZ01000030">
    <property type="protein sequence ID" value="KNG91798.1"/>
    <property type="molecule type" value="Genomic_DNA"/>
</dbReference>
<gene>
    <name evidence="3" type="ORF">ATO11_20735</name>
</gene>
<dbReference type="InterPro" id="IPR028344">
    <property type="entry name" value="ParE1/4"/>
</dbReference>
<dbReference type="AlphaFoldDB" id="A0A0L1JK65"/>
<dbReference type="PIRSF" id="PIRSF029218">
    <property type="entry name" value="ParE"/>
    <property type="match status" value="1"/>
</dbReference>
<dbReference type="RefSeq" id="WP_050532816.1">
    <property type="nucleotide sequence ID" value="NZ_AQQZ01000030.1"/>
</dbReference>
<keyword evidence="4" id="KW-1185">Reference proteome</keyword>
<protein>
    <recommendedName>
        <fullName evidence="2">Toxin</fullName>
    </recommendedName>
</protein>
<dbReference type="InterPro" id="IPR007712">
    <property type="entry name" value="RelE/ParE_toxin"/>
</dbReference>
<evidence type="ECO:0000313" key="3">
    <source>
        <dbReference type="EMBL" id="KNG91798.1"/>
    </source>
</evidence>
<organism evidence="3 4">
    <name type="scientific">Pseudaestuariivita atlantica</name>
    <dbReference type="NCBI Taxonomy" id="1317121"/>
    <lineage>
        <taxon>Bacteria</taxon>
        <taxon>Pseudomonadati</taxon>
        <taxon>Pseudomonadota</taxon>
        <taxon>Alphaproteobacteria</taxon>
        <taxon>Rhodobacterales</taxon>
        <taxon>Paracoccaceae</taxon>
        <taxon>Pseudaestuariivita</taxon>
    </lineage>
</organism>
<dbReference type="OrthoDB" id="7173315at2"/>
<dbReference type="Gene3D" id="3.30.2310.20">
    <property type="entry name" value="RelE-like"/>
    <property type="match status" value="1"/>
</dbReference>
<keyword evidence="1" id="KW-1277">Toxin-antitoxin system</keyword>
<proteinExistence type="inferred from homology"/>
<comment type="similarity">
    <text evidence="2">Belongs to the RelE toxin family.</text>
</comment>
<dbReference type="Proteomes" id="UP000036938">
    <property type="component" value="Unassembled WGS sequence"/>
</dbReference>
<name>A0A0L1JK65_9RHOB</name>
<accession>A0A0L1JK65</accession>
<sequence length="95" mass="10657">MSRVTFSPAAIADIDGIWDYTAEMWGVDQADRYTDDIRDACNDLAAGKKQGRTADVRDGYLKYSVGKHFVFFVSTGDGIAVIRVLHQQMDTDRHL</sequence>
<evidence type="ECO:0000256" key="2">
    <source>
        <dbReference type="PIRNR" id="PIRNR029218"/>
    </source>
</evidence>
<reference evidence="3 4" key="1">
    <citation type="journal article" date="2015" name="Int. J. Syst. Evol. Microbiol.">
        <title>Aestuariivita atlantica sp. nov., isolated from deep sea sediment of the Atlantic Ocean.</title>
        <authorList>
            <person name="Li G."/>
            <person name="Lai Q."/>
            <person name="Du Y."/>
            <person name="Liu X."/>
            <person name="Sun F."/>
            <person name="Shao Z."/>
        </authorList>
    </citation>
    <scope>NUCLEOTIDE SEQUENCE [LARGE SCALE GENOMIC DNA]</scope>
    <source>
        <strain evidence="3 4">22II-S11-z3</strain>
    </source>
</reference>
<dbReference type="STRING" id="1317121.ATO11_20735"/>
<evidence type="ECO:0000313" key="4">
    <source>
        <dbReference type="Proteomes" id="UP000036938"/>
    </source>
</evidence>
<evidence type="ECO:0000256" key="1">
    <source>
        <dbReference type="ARBA" id="ARBA00022649"/>
    </source>
</evidence>
<comment type="caution">
    <text evidence="3">The sequence shown here is derived from an EMBL/GenBank/DDBJ whole genome shotgun (WGS) entry which is preliminary data.</text>
</comment>
<dbReference type="Pfam" id="PF05016">
    <property type="entry name" value="ParE_toxin"/>
    <property type="match status" value="1"/>
</dbReference>
<dbReference type="InterPro" id="IPR035093">
    <property type="entry name" value="RelE/ParE_toxin_dom_sf"/>
</dbReference>